<feature type="compositionally biased region" description="Low complexity" evidence="1">
    <location>
        <begin position="593"/>
        <end position="606"/>
    </location>
</feature>
<evidence type="ECO:0000313" key="2">
    <source>
        <dbReference type="EMBL" id="KAJ3576607.1"/>
    </source>
</evidence>
<dbReference type="EMBL" id="JANIEX010000008">
    <property type="protein sequence ID" value="KAJ3576607.1"/>
    <property type="molecule type" value="Genomic_DNA"/>
</dbReference>
<dbReference type="AlphaFoldDB" id="A0AAD5W2J6"/>
<feature type="compositionally biased region" description="Polar residues" evidence="1">
    <location>
        <begin position="1"/>
        <end position="13"/>
    </location>
</feature>
<feature type="compositionally biased region" description="Low complexity" evidence="1">
    <location>
        <begin position="616"/>
        <end position="628"/>
    </location>
</feature>
<feature type="region of interest" description="Disordered" evidence="1">
    <location>
        <begin position="305"/>
        <end position="368"/>
    </location>
</feature>
<gene>
    <name evidence="2" type="ORF">NP233_g305</name>
</gene>
<accession>A0AAD5W2J6</accession>
<evidence type="ECO:0000256" key="1">
    <source>
        <dbReference type="SAM" id="MobiDB-lite"/>
    </source>
</evidence>
<evidence type="ECO:0000313" key="3">
    <source>
        <dbReference type="Proteomes" id="UP001213000"/>
    </source>
</evidence>
<protein>
    <submittedName>
        <fullName evidence="2">Uncharacterized protein</fullName>
    </submittedName>
</protein>
<name>A0AAD5W2J6_9AGAR</name>
<organism evidence="2 3">
    <name type="scientific">Leucocoprinus birnbaumii</name>
    <dbReference type="NCBI Taxonomy" id="56174"/>
    <lineage>
        <taxon>Eukaryota</taxon>
        <taxon>Fungi</taxon>
        <taxon>Dikarya</taxon>
        <taxon>Basidiomycota</taxon>
        <taxon>Agaricomycotina</taxon>
        <taxon>Agaricomycetes</taxon>
        <taxon>Agaricomycetidae</taxon>
        <taxon>Agaricales</taxon>
        <taxon>Agaricineae</taxon>
        <taxon>Agaricaceae</taxon>
        <taxon>Leucocoprinus</taxon>
    </lineage>
</organism>
<feature type="region of interest" description="Disordered" evidence="1">
    <location>
        <begin position="586"/>
        <end position="628"/>
    </location>
</feature>
<keyword evidence="3" id="KW-1185">Reference proteome</keyword>
<comment type="caution">
    <text evidence="2">The sequence shown here is derived from an EMBL/GenBank/DDBJ whole genome shotgun (WGS) entry which is preliminary data.</text>
</comment>
<reference evidence="2" key="1">
    <citation type="submission" date="2022-07" db="EMBL/GenBank/DDBJ databases">
        <title>Genome Sequence of Leucocoprinus birnbaumii.</title>
        <authorList>
            <person name="Buettner E."/>
        </authorList>
    </citation>
    <scope>NUCLEOTIDE SEQUENCE</scope>
    <source>
        <strain evidence="2">VT141</strain>
    </source>
</reference>
<sequence>MPLIQTNGPTPTGTIHFHPYPSSSKTAGVMTPSPRPTTSHLSEFQYQRPAQPPSTPILSRHAQCSLTSPDGIRSPVYQGIVTRSSVLTNTGRRLLLGYIMHECYAASPRKWDERSATFTMFTCPTIYEQKWIPLTCDLVASTTSSAITSAQSAETTLNLIMEFPELADPYDTLWQHLQLLGKYIPKEAEFRMWLALLTMDEVLDLVHQLIPQTKRDLEPRLNFNHLSLSDTATQAIISVTHRLTEIQTDQPRFNPSLNTSAPITSLRLAEDHPFRTLVTEALFESNWPPTALLDLCDQPHHSTYSETGISTPFKGLSTRSPIMADQTQGPTESSSMWSQDTDENSSSSNADEPTTSATRDPRSLPRPLRVVTNLASSIARRLSPLRRTSPTVISYHRNYSWVIDSEPTIGNTPYPDILTLPTPPLNRRPTPYPYCLPPSPTNSNKENIPPFPGPHIGSSREMEFAFKEGANVMSTSSAGPTLIPSASSAHEILQIPPTIDDDLFVTQTLASIYLAAPFLHCYRNGNYVNTVPANLESSYRWGWERTHSTDEHSRYTHVYLRTTPEFMPQVIRHLVYQLNHPSPPLPAPVYHHSSSSSASASPTSTSDETMESEGRTSTPSPSYHSHSD</sequence>
<dbReference type="Proteomes" id="UP001213000">
    <property type="component" value="Unassembled WGS sequence"/>
</dbReference>
<feature type="compositionally biased region" description="Polar residues" evidence="1">
    <location>
        <begin position="317"/>
        <end position="358"/>
    </location>
</feature>
<proteinExistence type="predicted"/>
<feature type="region of interest" description="Disordered" evidence="1">
    <location>
        <begin position="1"/>
        <end position="40"/>
    </location>
</feature>